<dbReference type="AlphaFoldDB" id="A0A392SKN8"/>
<accession>A0A392SKN8</accession>
<proteinExistence type="predicted"/>
<name>A0A392SKN8_9FABA</name>
<reference evidence="1 2" key="1">
    <citation type="journal article" date="2018" name="Front. Plant Sci.">
        <title>Red Clover (Trifolium pratense) and Zigzag Clover (T. medium) - A Picture of Genomic Similarities and Differences.</title>
        <authorList>
            <person name="Dluhosova J."/>
            <person name="Istvanek J."/>
            <person name="Nedelnik J."/>
            <person name="Repkova J."/>
        </authorList>
    </citation>
    <scope>NUCLEOTIDE SEQUENCE [LARGE SCALE GENOMIC DNA]</scope>
    <source>
        <strain evidence="2">cv. 10/8</strain>
        <tissue evidence="1">Leaf</tissue>
    </source>
</reference>
<comment type="caution">
    <text evidence="1">The sequence shown here is derived from an EMBL/GenBank/DDBJ whole genome shotgun (WGS) entry which is preliminary data.</text>
</comment>
<organism evidence="1 2">
    <name type="scientific">Trifolium medium</name>
    <dbReference type="NCBI Taxonomy" id="97028"/>
    <lineage>
        <taxon>Eukaryota</taxon>
        <taxon>Viridiplantae</taxon>
        <taxon>Streptophyta</taxon>
        <taxon>Embryophyta</taxon>
        <taxon>Tracheophyta</taxon>
        <taxon>Spermatophyta</taxon>
        <taxon>Magnoliopsida</taxon>
        <taxon>eudicotyledons</taxon>
        <taxon>Gunneridae</taxon>
        <taxon>Pentapetalae</taxon>
        <taxon>rosids</taxon>
        <taxon>fabids</taxon>
        <taxon>Fabales</taxon>
        <taxon>Fabaceae</taxon>
        <taxon>Papilionoideae</taxon>
        <taxon>50 kb inversion clade</taxon>
        <taxon>NPAAA clade</taxon>
        <taxon>Hologalegina</taxon>
        <taxon>IRL clade</taxon>
        <taxon>Trifolieae</taxon>
        <taxon>Trifolium</taxon>
    </lineage>
</organism>
<evidence type="ECO:0000313" key="1">
    <source>
        <dbReference type="EMBL" id="MCI48525.1"/>
    </source>
</evidence>
<protein>
    <submittedName>
        <fullName evidence="1">Uncharacterized protein</fullName>
    </submittedName>
</protein>
<evidence type="ECO:0000313" key="2">
    <source>
        <dbReference type="Proteomes" id="UP000265520"/>
    </source>
</evidence>
<dbReference type="EMBL" id="LXQA010387692">
    <property type="protein sequence ID" value="MCI48525.1"/>
    <property type="molecule type" value="Genomic_DNA"/>
</dbReference>
<dbReference type="Proteomes" id="UP000265520">
    <property type="component" value="Unassembled WGS sequence"/>
</dbReference>
<sequence>SRRTEQPLDEEMNDEALREELDLVEEIRTGASLKEATLKQKVATRHDTKVIKREFEVDNLVLRRNAKDSHEGKLAPN</sequence>
<keyword evidence="2" id="KW-1185">Reference proteome</keyword>
<feature type="non-terminal residue" evidence="1">
    <location>
        <position position="1"/>
    </location>
</feature>